<organism evidence="2 3">
    <name type="scientific">Burkholderia orbicola</name>
    <dbReference type="NCBI Taxonomy" id="2978683"/>
    <lineage>
        <taxon>Bacteria</taxon>
        <taxon>Pseudomonadati</taxon>
        <taxon>Pseudomonadota</taxon>
        <taxon>Betaproteobacteria</taxon>
        <taxon>Burkholderiales</taxon>
        <taxon>Burkholderiaceae</taxon>
        <taxon>Burkholderia</taxon>
        <taxon>Burkholderia cepacia complex</taxon>
    </lineage>
</organism>
<proteinExistence type="predicted"/>
<protein>
    <submittedName>
        <fullName evidence="2">Uncharacterized protein</fullName>
    </submittedName>
</protein>
<feature type="compositionally biased region" description="Basic residues" evidence="1">
    <location>
        <begin position="95"/>
        <end position="111"/>
    </location>
</feature>
<comment type="caution">
    <text evidence="2">The sequence shown here is derived from an EMBL/GenBank/DDBJ whole genome shotgun (WGS) entry which is preliminary data.</text>
</comment>
<sequence length="111" mass="12055">MTGLTPARSSPGASVVNAIYAVNLSSEILFSDPSKSFSLCTLFSTTLRRLAVSATRIAHTVNRLPIHCVVNGLHGFVAPCTSATHPFDHTVHEQKYRRRPSNARANTHGKK</sequence>
<feature type="region of interest" description="Disordered" evidence="1">
    <location>
        <begin position="90"/>
        <end position="111"/>
    </location>
</feature>
<dbReference type="RefSeq" id="WP_200160053.1">
    <property type="nucleotide sequence ID" value="NZ_JAENHS010000003.1"/>
</dbReference>
<evidence type="ECO:0000313" key="3">
    <source>
        <dbReference type="Proteomes" id="UP001172217"/>
    </source>
</evidence>
<dbReference type="EMBL" id="JAUJQL010000007">
    <property type="protein sequence ID" value="MDN7524136.1"/>
    <property type="molecule type" value="Genomic_DNA"/>
</dbReference>
<name>A0ABT8NRC0_9BURK</name>
<dbReference type="Proteomes" id="UP001172217">
    <property type="component" value="Unassembled WGS sequence"/>
</dbReference>
<evidence type="ECO:0000313" key="2">
    <source>
        <dbReference type="EMBL" id="MDN7524136.1"/>
    </source>
</evidence>
<gene>
    <name evidence="2" type="ORF">QZM70_14435</name>
</gene>
<accession>A0ABT8NRC0</accession>
<reference evidence="2" key="1">
    <citation type="submission" date="2023-07" db="EMBL/GenBank/DDBJ databases">
        <title>A collection of bacterial strains from the Burkholderia cepacia Research Laboratory and Repository.</title>
        <authorList>
            <person name="Lipuma J."/>
            <person name="Spilker T."/>
            <person name="Caverly L."/>
        </authorList>
    </citation>
    <scope>NUCLEOTIDE SEQUENCE</scope>
    <source>
        <strain evidence="2">AU45194</strain>
    </source>
</reference>
<keyword evidence="3" id="KW-1185">Reference proteome</keyword>
<evidence type="ECO:0000256" key="1">
    <source>
        <dbReference type="SAM" id="MobiDB-lite"/>
    </source>
</evidence>